<dbReference type="EMBL" id="VSRR010000846">
    <property type="protein sequence ID" value="MPC20193.1"/>
    <property type="molecule type" value="Genomic_DNA"/>
</dbReference>
<keyword evidence="3" id="KW-1185">Reference proteome</keyword>
<accession>A0A5B7DG39</accession>
<feature type="region of interest" description="Disordered" evidence="1">
    <location>
        <begin position="45"/>
        <end position="82"/>
    </location>
</feature>
<evidence type="ECO:0000256" key="1">
    <source>
        <dbReference type="SAM" id="MobiDB-lite"/>
    </source>
</evidence>
<evidence type="ECO:0000313" key="3">
    <source>
        <dbReference type="Proteomes" id="UP000324222"/>
    </source>
</evidence>
<gene>
    <name evidence="2" type="ORF">E2C01_013124</name>
</gene>
<reference evidence="2 3" key="1">
    <citation type="submission" date="2019-05" db="EMBL/GenBank/DDBJ databases">
        <title>Another draft genome of Portunus trituberculatus and its Hox gene families provides insights of decapod evolution.</title>
        <authorList>
            <person name="Jeong J.-H."/>
            <person name="Song I."/>
            <person name="Kim S."/>
            <person name="Choi T."/>
            <person name="Kim D."/>
            <person name="Ryu S."/>
            <person name="Kim W."/>
        </authorList>
    </citation>
    <scope>NUCLEOTIDE SEQUENCE [LARGE SCALE GENOMIC DNA]</scope>
    <source>
        <tissue evidence="2">Muscle</tissue>
    </source>
</reference>
<sequence length="125" mass="13535">MRAQAMPRPRHLVQVNTAKGVLDEVTVTCRHRCGRGVTEAPAILREEPKQSDAHLSVNRRSSGTGGAVVGQQVTPGGLAGQGGAQDLIRHLEAYICRSSVELSLRDQAPVPQRLARFSGDWRSFP</sequence>
<protein>
    <submittedName>
        <fullName evidence="2">Uncharacterized protein</fullName>
    </submittedName>
</protein>
<dbReference type="AlphaFoldDB" id="A0A5B7DG39"/>
<evidence type="ECO:0000313" key="2">
    <source>
        <dbReference type="EMBL" id="MPC20193.1"/>
    </source>
</evidence>
<dbReference type="Proteomes" id="UP000324222">
    <property type="component" value="Unassembled WGS sequence"/>
</dbReference>
<proteinExistence type="predicted"/>
<comment type="caution">
    <text evidence="2">The sequence shown here is derived from an EMBL/GenBank/DDBJ whole genome shotgun (WGS) entry which is preliminary data.</text>
</comment>
<name>A0A5B7DG39_PORTR</name>
<organism evidence="2 3">
    <name type="scientific">Portunus trituberculatus</name>
    <name type="common">Swimming crab</name>
    <name type="synonym">Neptunus trituberculatus</name>
    <dbReference type="NCBI Taxonomy" id="210409"/>
    <lineage>
        <taxon>Eukaryota</taxon>
        <taxon>Metazoa</taxon>
        <taxon>Ecdysozoa</taxon>
        <taxon>Arthropoda</taxon>
        <taxon>Crustacea</taxon>
        <taxon>Multicrustacea</taxon>
        <taxon>Malacostraca</taxon>
        <taxon>Eumalacostraca</taxon>
        <taxon>Eucarida</taxon>
        <taxon>Decapoda</taxon>
        <taxon>Pleocyemata</taxon>
        <taxon>Brachyura</taxon>
        <taxon>Eubrachyura</taxon>
        <taxon>Portunoidea</taxon>
        <taxon>Portunidae</taxon>
        <taxon>Portuninae</taxon>
        <taxon>Portunus</taxon>
    </lineage>
</organism>